<gene>
    <name evidence="2" type="ORF">QN277_006263</name>
</gene>
<evidence type="ECO:0000313" key="3">
    <source>
        <dbReference type="Proteomes" id="UP001293593"/>
    </source>
</evidence>
<accession>A0AAE1M8H2</accession>
<proteinExistence type="predicted"/>
<dbReference type="EMBL" id="JAWXYG010000012">
    <property type="protein sequence ID" value="KAK4256555.1"/>
    <property type="molecule type" value="Genomic_DNA"/>
</dbReference>
<dbReference type="Pfam" id="PF07797">
    <property type="entry name" value="DUF1639"/>
    <property type="match status" value="1"/>
</dbReference>
<sequence length="231" mass="26405">MARRPERSSKPLHNFSFPCLKWGNQRFLRCVKASTDEAEPSSFDRGSSRFLSKLGNSQHRQNNRLPSNPKRKSNPHEDAEINIEAVREKLMIDLRVAAKKLKVSILEEGAVEDETAANARPWNLRTRRAACKAPHEEERKYNSSSLPTKVAEAELTKENSVNEAKNEKTKFSVSLSKEEIEEDFLAMVGTRPPRRPKKRPRIVQRQLETLFPGLWLTEVTAESYKVPDGPE</sequence>
<dbReference type="InterPro" id="IPR012438">
    <property type="entry name" value="DUF1639"/>
</dbReference>
<dbReference type="Proteomes" id="UP001293593">
    <property type="component" value="Unassembled WGS sequence"/>
</dbReference>
<dbReference type="AlphaFoldDB" id="A0AAE1M8H2"/>
<comment type="caution">
    <text evidence="2">The sequence shown here is derived from an EMBL/GenBank/DDBJ whole genome shotgun (WGS) entry which is preliminary data.</text>
</comment>
<name>A0AAE1M8H2_9FABA</name>
<evidence type="ECO:0000313" key="2">
    <source>
        <dbReference type="EMBL" id="KAK4256555.1"/>
    </source>
</evidence>
<evidence type="ECO:0008006" key="4">
    <source>
        <dbReference type="Google" id="ProtNLM"/>
    </source>
</evidence>
<feature type="compositionally biased region" description="Polar residues" evidence="1">
    <location>
        <begin position="54"/>
        <end position="66"/>
    </location>
</feature>
<dbReference type="PANTHER" id="PTHR33130">
    <property type="entry name" value="PUTATIVE (DUF1639)-RELATED"/>
    <property type="match status" value="1"/>
</dbReference>
<reference evidence="2" key="1">
    <citation type="submission" date="2023-10" db="EMBL/GenBank/DDBJ databases">
        <title>Chromosome-level genome of the transformable northern wattle, Acacia crassicarpa.</title>
        <authorList>
            <person name="Massaro I."/>
            <person name="Sinha N.R."/>
            <person name="Poethig S."/>
            <person name="Leichty A.R."/>
        </authorList>
    </citation>
    <scope>NUCLEOTIDE SEQUENCE</scope>
    <source>
        <strain evidence="2">Acra3RX</strain>
        <tissue evidence="2">Leaf</tissue>
    </source>
</reference>
<organism evidence="2 3">
    <name type="scientific">Acacia crassicarpa</name>
    <name type="common">northern wattle</name>
    <dbReference type="NCBI Taxonomy" id="499986"/>
    <lineage>
        <taxon>Eukaryota</taxon>
        <taxon>Viridiplantae</taxon>
        <taxon>Streptophyta</taxon>
        <taxon>Embryophyta</taxon>
        <taxon>Tracheophyta</taxon>
        <taxon>Spermatophyta</taxon>
        <taxon>Magnoliopsida</taxon>
        <taxon>eudicotyledons</taxon>
        <taxon>Gunneridae</taxon>
        <taxon>Pentapetalae</taxon>
        <taxon>rosids</taxon>
        <taxon>fabids</taxon>
        <taxon>Fabales</taxon>
        <taxon>Fabaceae</taxon>
        <taxon>Caesalpinioideae</taxon>
        <taxon>mimosoid clade</taxon>
        <taxon>Acacieae</taxon>
        <taxon>Acacia</taxon>
    </lineage>
</organism>
<protein>
    <recommendedName>
        <fullName evidence="4">DUF1639 family protein</fullName>
    </recommendedName>
</protein>
<evidence type="ECO:0000256" key="1">
    <source>
        <dbReference type="SAM" id="MobiDB-lite"/>
    </source>
</evidence>
<dbReference type="PANTHER" id="PTHR33130:SF43">
    <property type="entry name" value="OS01G0688600 PROTEIN"/>
    <property type="match status" value="1"/>
</dbReference>
<keyword evidence="3" id="KW-1185">Reference proteome</keyword>
<feature type="region of interest" description="Disordered" evidence="1">
    <location>
        <begin position="36"/>
        <end position="77"/>
    </location>
</feature>